<feature type="transmembrane region" description="Helical" evidence="11">
    <location>
        <begin position="199"/>
        <end position="223"/>
    </location>
</feature>
<evidence type="ECO:0000313" key="12">
    <source>
        <dbReference type="EMBL" id="KAF9822148.1"/>
    </source>
</evidence>
<evidence type="ECO:0000256" key="7">
    <source>
        <dbReference type="ARBA" id="ARBA00022989"/>
    </source>
</evidence>
<comment type="similarity">
    <text evidence="2">Belongs to the glycosyltransferase 31 family.</text>
</comment>
<comment type="caution">
    <text evidence="12">The sequence shown here is derived from an EMBL/GenBank/DDBJ whole genome shotgun (WGS) entry which is preliminary data.</text>
</comment>
<keyword evidence="4" id="KW-0808">Transferase</keyword>
<gene>
    <name evidence="12" type="ORF">IEO21_00142</name>
</gene>
<organism evidence="12 13">
    <name type="scientific">Rhodonia placenta</name>
    <dbReference type="NCBI Taxonomy" id="104341"/>
    <lineage>
        <taxon>Eukaryota</taxon>
        <taxon>Fungi</taxon>
        <taxon>Dikarya</taxon>
        <taxon>Basidiomycota</taxon>
        <taxon>Agaricomycotina</taxon>
        <taxon>Agaricomycetes</taxon>
        <taxon>Polyporales</taxon>
        <taxon>Adustoporiaceae</taxon>
        <taxon>Rhodonia</taxon>
    </lineage>
</organism>
<accession>A0A8H7U773</accession>
<evidence type="ECO:0000256" key="3">
    <source>
        <dbReference type="ARBA" id="ARBA00022676"/>
    </source>
</evidence>
<evidence type="ECO:0000313" key="13">
    <source>
        <dbReference type="Proteomes" id="UP000639403"/>
    </source>
</evidence>
<dbReference type="GO" id="GO:0051072">
    <property type="term" value="P:4,6-pyruvylated galactose residue biosynthetic process"/>
    <property type="evidence" value="ECO:0007669"/>
    <property type="project" value="TreeGrafter"/>
</dbReference>
<evidence type="ECO:0000256" key="1">
    <source>
        <dbReference type="ARBA" id="ARBA00004323"/>
    </source>
</evidence>
<feature type="compositionally biased region" description="Polar residues" evidence="10">
    <location>
        <begin position="755"/>
        <end position="780"/>
    </location>
</feature>
<evidence type="ECO:0000256" key="4">
    <source>
        <dbReference type="ARBA" id="ARBA00022679"/>
    </source>
</evidence>
<keyword evidence="3" id="KW-0328">Glycosyltransferase</keyword>
<evidence type="ECO:0000256" key="5">
    <source>
        <dbReference type="ARBA" id="ARBA00022692"/>
    </source>
</evidence>
<protein>
    <recommendedName>
        <fullName evidence="14">Glycosyltransferase family 31 protein</fullName>
    </recommendedName>
</protein>
<feature type="region of interest" description="Disordered" evidence="10">
    <location>
        <begin position="458"/>
        <end position="510"/>
    </location>
</feature>
<evidence type="ECO:0000256" key="8">
    <source>
        <dbReference type="ARBA" id="ARBA00023034"/>
    </source>
</evidence>
<dbReference type="Proteomes" id="UP000639403">
    <property type="component" value="Unassembled WGS sequence"/>
</dbReference>
<sequence>MSMPFGLFGGNPTRPRIQLSPAPPPLALEEYDEIACDCDAETLSPHSGPHSAHRHLATRTPFFSSAPPSPDLSAVAADRPSSRSLLYAHPSYPVGYVHSPYSTASNTPVPSRTSSPIPFYSSGASSCSSESESELEDAPFSGRRGHRHPHSQWREERRRWWITGAVRRRQRRERMGGWRTLKRGVRLLIRHPFFPKTPITILLTLLLLTIFGVSLTFLIIYILNPDKEPLPWRGYCTIPRLSTAPPSYDLPTTASFPFHPPANFTPPDFPPPDLDMLPPAGVFVGVFSMDNAVERRMLIRSSWASHQRSRAGAGEGDSAAGTSRTVVRFILGQPRKEWARRIRLEMEMYNDMIILPISENMNDGKTYAYFSWASLGAWVPPLYFDSFDAFAHGFSYENATHFAPVPAAHDPALARHDYASGNPQRWVRPDYVVKTDDDSFVMLAELEARLRVELHATQEEHNGTRDTPSSSQSAASSAGRSTSATSGSEPVQAMVSSTQSPVTSPSVPDAGSNTDPLIFWGYLVKNRFMAGELYALSWSLVDWIAHDPQVAEMKRGAEDKQTSKWMRLHPRADEVRWASERCWIYDHPRAGTVYSHGFLYPSEARRVQRSVMDDLARVAPAEVAAQTAGAIESPFGPNAPIPANWARSTVSKFGTRYNPPLPYLSQQASIEALVEGSEMSMLTEGSGVNPWTVWQRREGRNTRYENKRVGGTVVVHFIKKNMWFLETAAALLLGEDKTEMERGYHWAQDAYVGPSTSEQKAIADSETSTGTDQRLVQTNVPRKHRRR</sequence>
<dbReference type="PANTHER" id="PTHR11214:SF333">
    <property type="entry name" value="GLYCOSYLTRANSFERASE FAMILY 31 PROTEIN"/>
    <property type="match status" value="1"/>
</dbReference>
<feature type="compositionally biased region" description="Low complexity" evidence="10">
    <location>
        <begin position="469"/>
        <end position="488"/>
    </location>
</feature>
<keyword evidence="5 11" id="KW-0812">Transmembrane</keyword>
<feature type="region of interest" description="Disordered" evidence="10">
    <location>
        <begin position="755"/>
        <end position="787"/>
    </location>
</feature>
<dbReference type="EMBL" id="JADOXO010000001">
    <property type="protein sequence ID" value="KAF9822148.1"/>
    <property type="molecule type" value="Genomic_DNA"/>
</dbReference>
<proteinExistence type="inferred from homology"/>
<feature type="region of interest" description="Disordered" evidence="10">
    <location>
        <begin position="1"/>
        <end position="24"/>
    </location>
</feature>
<dbReference type="PANTHER" id="PTHR11214">
    <property type="entry name" value="BETA-1,3-N-ACETYLGLUCOSAMINYLTRANSFERASE"/>
    <property type="match status" value="1"/>
</dbReference>
<evidence type="ECO:0008006" key="14">
    <source>
        <dbReference type="Google" id="ProtNLM"/>
    </source>
</evidence>
<dbReference type="InterPro" id="IPR002659">
    <property type="entry name" value="Glyco_trans_31"/>
</dbReference>
<reference evidence="12" key="2">
    <citation type="journal article" name="Front. Microbiol.">
        <title>Degradative Capacity of Two Strains of Rhodonia placenta: From Phenotype to Genotype.</title>
        <authorList>
            <person name="Kolle M."/>
            <person name="Horta M.A.C."/>
            <person name="Nowrousian M."/>
            <person name="Ohm R.A."/>
            <person name="Benz J.P."/>
            <person name="Pilgard A."/>
        </authorList>
    </citation>
    <scope>NUCLEOTIDE SEQUENCE</scope>
    <source>
        <strain evidence="12">FPRL280</strain>
    </source>
</reference>
<evidence type="ECO:0000256" key="10">
    <source>
        <dbReference type="SAM" id="MobiDB-lite"/>
    </source>
</evidence>
<evidence type="ECO:0000256" key="11">
    <source>
        <dbReference type="SAM" id="Phobius"/>
    </source>
</evidence>
<dbReference type="GO" id="GO:0016758">
    <property type="term" value="F:hexosyltransferase activity"/>
    <property type="evidence" value="ECO:0007669"/>
    <property type="project" value="InterPro"/>
</dbReference>
<feature type="region of interest" description="Disordered" evidence="10">
    <location>
        <begin position="125"/>
        <end position="149"/>
    </location>
</feature>
<keyword evidence="9 11" id="KW-0472">Membrane</keyword>
<keyword evidence="8" id="KW-0333">Golgi apparatus</keyword>
<evidence type="ECO:0000256" key="2">
    <source>
        <dbReference type="ARBA" id="ARBA00008661"/>
    </source>
</evidence>
<reference evidence="12" key="1">
    <citation type="submission" date="2020-11" db="EMBL/GenBank/DDBJ databases">
        <authorList>
            <person name="Koelle M."/>
            <person name="Horta M.A.C."/>
            <person name="Nowrousian M."/>
            <person name="Ohm R.A."/>
            <person name="Benz P."/>
            <person name="Pilgard A."/>
        </authorList>
    </citation>
    <scope>NUCLEOTIDE SEQUENCE</scope>
    <source>
        <strain evidence="12">FPRL280</strain>
    </source>
</reference>
<evidence type="ECO:0000256" key="9">
    <source>
        <dbReference type="ARBA" id="ARBA00023136"/>
    </source>
</evidence>
<evidence type="ECO:0000256" key="6">
    <source>
        <dbReference type="ARBA" id="ARBA00022968"/>
    </source>
</evidence>
<feature type="compositionally biased region" description="Low complexity" evidence="10">
    <location>
        <begin position="495"/>
        <end position="508"/>
    </location>
</feature>
<keyword evidence="6" id="KW-0735">Signal-anchor</keyword>
<dbReference type="GO" id="GO:0000139">
    <property type="term" value="C:Golgi membrane"/>
    <property type="evidence" value="ECO:0007669"/>
    <property type="project" value="UniProtKB-SubCell"/>
</dbReference>
<keyword evidence="7 11" id="KW-1133">Transmembrane helix</keyword>
<dbReference type="AlphaFoldDB" id="A0A8H7U773"/>
<comment type="subcellular location">
    <subcellularLocation>
        <location evidence="1">Golgi apparatus membrane</location>
        <topology evidence="1">Single-pass type II membrane protein</topology>
    </subcellularLocation>
</comment>
<name>A0A8H7U773_9APHY</name>